<dbReference type="eggNOG" id="COG2226">
    <property type="taxonomic scope" value="Bacteria"/>
</dbReference>
<dbReference type="RefSeq" id="WP_006929344.1">
    <property type="nucleotide sequence ID" value="NZ_CM001402.1"/>
</dbReference>
<dbReference type="Proteomes" id="UP000183868">
    <property type="component" value="Chromosome"/>
</dbReference>
<keyword evidence="3" id="KW-0489">Methyltransferase</keyword>
<dbReference type="InterPro" id="IPR013216">
    <property type="entry name" value="Methyltransf_11"/>
</dbReference>
<protein>
    <submittedName>
        <fullName evidence="2">Methyltransferase domain-containing protein</fullName>
    </submittedName>
    <submittedName>
        <fullName evidence="3">Methyltransferase type 11</fullName>
    </submittedName>
</protein>
<dbReference type="STRING" id="880073.Cabys_1321"/>
<sequence length="202" mass="23130">MAINEIQHFFDHQALGWDYSFDEQKLKRLRWIFKHRIGALKGLVLDLGCGTGVLLKVLPQVLSDRSSLILEMDLSMAMLHQAQEKRFGLLNKVYFVQADGHRLPLAEKSMNSVVAFQVLPHFIDPLHVFQEVYRTLKKDGRFVILHLMDHHKLNALHRSAGGAVEDHYLPPVEEVAAMLASENFAIDGFLEKEDCYLIIGRK</sequence>
<evidence type="ECO:0000313" key="2">
    <source>
        <dbReference type="EMBL" id="APF18070.1"/>
    </source>
</evidence>
<evidence type="ECO:0000313" key="4">
    <source>
        <dbReference type="Proteomes" id="UP000004671"/>
    </source>
</evidence>
<dbReference type="EMBL" id="CP018099">
    <property type="protein sequence ID" value="APF18070.1"/>
    <property type="molecule type" value="Genomic_DNA"/>
</dbReference>
<dbReference type="PANTHER" id="PTHR43861">
    <property type="entry name" value="TRANS-ACONITATE 2-METHYLTRANSFERASE-RELATED"/>
    <property type="match status" value="1"/>
</dbReference>
<evidence type="ECO:0000313" key="5">
    <source>
        <dbReference type="Proteomes" id="UP000183868"/>
    </source>
</evidence>
<dbReference type="CDD" id="cd02440">
    <property type="entry name" value="AdoMet_MTases"/>
    <property type="match status" value="1"/>
</dbReference>
<dbReference type="Gene3D" id="3.40.50.150">
    <property type="entry name" value="Vaccinia Virus protein VP39"/>
    <property type="match status" value="1"/>
</dbReference>
<dbReference type="PaxDb" id="880073-Calab_2501"/>
<keyword evidence="4" id="KW-1185">Reference proteome</keyword>
<reference evidence="3 4" key="1">
    <citation type="submission" date="2011-09" db="EMBL/GenBank/DDBJ databases">
        <title>The permanent draft genome of Caldithrix abyssi DSM 13497.</title>
        <authorList>
            <consortium name="US DOE Joint Genome Institute (JGI-PGF)"/>
            <person name="Lucas S."/>
            <person name="Han J."/>
            <person name="Lapidus A."/>
            <person name="Bruce D."/>
            <person name="Goodwin L."/>
            <person name="Pitluck S."/>
            <person name="Peters L."/>
            <person name="Kyrpides N."/>
            <person name="Mavromatis K."/>
            <person name="Ivanova N."/>
            <person name="Mikhailova N."/>
            <person name="Chertkov O."/>
            <person name="Detter J.C."/>
            <person name="Tapia R."/>
            <person name="Han C."/>
            <person name="Land M."/>
            <person name="Hauser L."/>
            <person name="Markowitz V."/>
            <person name="Cheng J.-F."/>
            <person name="Hugenholtz P."/>
            <person name="Woyke T."/>
            <person name="Wu D."/>
            <person name="Spring S."/>
            <person name="Brambilla E."/>
            <person name="Klenk H.-P."/>
            <person name="Eisen J.A."/>
        </authorList>
    </citation>
    <scope>NUCLEOTIDE SEQUENCE [LARGE SCALE GENOMIC DNA]</scope>
    <source>
        <strain evidence="3 4">DSM 13497</strain>
    </source>
</reference>
<dbReference type="PANTHER" id="PTHR43861:SF1">
    <property type="entry name" value="TRANS-ACONITATE 2-METHYLTRANSFERASE"/>
    <property type="match status" value="1"/>
</dbReference>
<dbReference type="KEGG" id="caby:Cabys_1321"/>
<name>H1XNE0_CALAY</name>
<dbReference type="GO" id="GO:0032259">
    <property type="term" value="P:methylation"/>
    <property type="evidence" value="ECO:0007669"/>
    <property type="project" value="UniProtKB-KW"/>
</dbReference>
<dbReference type="HOGENOM" id="CLU_037990_10_2_0"/>
<dbReference type="InterPro" id="IPR029063">
    <property type="entry name" value="SAM-dependent_MTases_sf"/>
</dbReference>
<evidence type="ECO:0000313" key="3">
    <source>
        <dbReference type="EMBL" id="EHO42111.1"/>
    </source>
</evidence>
<accession>H1XNE0</accession>
<dbReference type="OrthoDB" id="7365827at2"/>
<proteinExistence type="predicted"/>
<dbReference type="SUPFAM" id="SSF53335">
    <property type="entry name" value="S-adenosyl-L-methionine-dependent methyltransferases"/>
    <property type="match status" value="1"/>
</dbReference>
<dbReference type="GO" id="GO:0008757">
    <property type="term" value="F:S-adenosylmethionine-dependent methyltransferase activity"/>
    <property type="evidence" value="ECO:0007669"/>
    <property type="project" value="InterPro"/>
</dbReference>
<dbReference type="AlphaFoldDB" id="H1XNE0"/>
<gene>
    <name evidence="2" type="ORF">Cabys_1321</name>
    <name evidence="3" type="ORF">Calab_2501</name>
</gene>
<dbReference type="EMBL" id="CM001402">
    <property type="protein sequence ID" value="EHO42111.1"/>
    <property type="molecule type" value="Genomic_DNA"/>
</dbReference>
<feature type="domain" description="Methyltransferase type 11" evidence="1">
    <location>
        <begin position="45"/>
        <end position="144"/>
    </location>
</feature>
<dbReference type="Proteomes" id="UP000004671">
    <property type="component" value="Chromosome"/>
</dbReference>
<organism evidence="3 4">
    <name type="scientific">Caldithrix abyssi DSM 13497</name>
    <dbReference type="NCBI Taxonomy" id="880073"/>
    <lineage>
        <taxon>Bacteria</taxon>
        <taxon>Pseudomonadati</taxon>
        <taxon>Calditrichota</taxon>
        <taxon>Calditrichia</taxon>
        <taxon>Calditrichales</taxon>
        <taxon>Calditrichaceae</taxon>
        <taxon>Caldithrix</taxon>
    </lineage>
</organism>
<evidence type="ECO:0000259" key="1">
    <source>
        <dbReference type="Pfam" id="PF08241"/>
    </source>
</evidence>
<dbReference type="Pfam" id="PF08241">
    <property type="entry name" value="Methyltransf_11"/>
    <property type="match status" value="1"/>
</dbReference>
<reference evidence="2 5" key="2">
    <citation type="submission" date="2016-11" db="EMBL/GenBank/DDBJ databases">
        <title>Genomic analysis of Caldithrix abyssi and proposal of a novel bacterial phylum Caldithrichaeota.</title>
        <authorList>
            <person name="Kublanov I."/>
            <person name="Sigalova O."/>
            <person name="Gavrilov S."/>
            <person name="Lebedinsky A."/>
            <person name="Ivanova N."/>
            <person name="Daum C."/>
            <person name="Reddy T."/>
            <person name="Klenk H.P."/>
            <person name="Goker M."/>
            <person name="Reva O."/>
            <person name="Miroshnichenko M."/>
            <person name="Kyprides N."/>
            <person name="Woyke T."/>
            <person name="Gelfand M."/>
        </authorList>
    </citation>
    <scope>NUCLEOTIDE SEQUENCE [LARGE SCALE GENOMIC DNA]</scope>
    <source>
        <strain evidence="2 5">LF13</strain>
    </source>
</reference>
<keyword evidence="3" id="KW-0808">Transferase</keyword>